<keyword evidence="2 6" id="KW-0812">Transmembrane</keyword>
<feature type="signal peptide" evidence="7">
    <location>
        <begin position="1"/>
        <end position="19"/>
    </location>
</feature>
<dbReference type="AlphaFoldDB" id="A0A0J1B011"/>
<feature type="compositionally biased region" description="Polar residues" evidence="5">
    <location>
        <begin position="211"/>
        <end position="230"/>
    </location>
</feature>
<dbReference type="GeneID" id="28987431"/>
<feature type="transmembrane region" description="Helical" evidence="6">
    <location>
        <begin position="142"/>
        <end position="169"/>
    </location>
</feature>
<dbReference type="EMBL" id="KQ087226">
    <property type="protein sequence ID" value="KLT40924.1"/>
    <property type="molecule type" value="Genomic_DNA"/>
</dbReference>
<name>A0A0J1B011_9TREE</name>
<dbReference type="GO" id="GO:0016020">
    <property type="term" value="C:membrane"/>
    <property type="evidence" value="ECO:0007669"/>
    <property type="project" value="UniProtKB-SubCell"/>
</dbReference>
<gene>
    <name evidence="8" type="ORF">CC85DRAFT_329487</name>
</gene>
<feature type="chain" id="PRO_5005248332" description="Mid2 domain-containing protein" evidence="7">
    <location>
        <begin position="20"/>
        <end position="391"/>
    </location>
</feature>
<evidence type="ECO:0000313" key="9">
    <source>
        <dbReference type="Proteomes" id="UP000053611"/>
    </source>
</evidence>
<evidence type="ECO:0008006" key="10">
    <source>
        <dbReference type="Google" id="ProtNLM"/>
    </source>
</evidence>
<keyword evidence="9" id="KW-1185">Reference proteome</keyword>
<sequence length="391" mass="41273">MRLTFAIIIASAILTFTIATSLSPPLIMNGPEAPRATVTLVPAHVNRQWPELITSLLAQPAVSSLVQGAGEGLSSIFNRPDVNSVGNSIISVITAGAQETQSTQATSTAAPESSVNPPSGTPSLSPTPSTAQAASGGSKPNVAAIAGGVVGGVLGLAIIAALLFLCLWCRRRRRKEPKRDHALLFENEGFVGAEGTPGLVDPYARSSLSSPVTSSFASARNRPSLTSGSSHDVYHTPSPITKGQPQMPIVPAPPLTNSHASIPTIATGAGTFGPRRSTDSEFGVHRTSSTASRPLPAVPLSRNATLSRSQNDLHRAALQRSHTDLHRHSTLSHSDVHVPMDPGYRHLTPYPEESPMGERPPHMVEHAVDAGSLGRKEVLPPMYNPTWYEQR</sequence>
<feature type="region of interest" description="Disordered" evidence="5">
    <location>
        <begin position="268"/>
        <end position="297"/>
    </location>
</feature>
<evidence type="ECO:0000256" key="5">
    <source>
        <dbReference type="SAM" id="MobiDB-lite"/>
    </source>
</evidence>
<dbReference type="InterPro" id="IPR051694">
    <property type="entry name" value="Immunoregulatory_rcpt-like"/>
</dbReference>
<accession>A0A0J1B011</accession>
<comment type="subcellular location">
    <subcellularLocation>
        <location evidence="1">Membrane</location>
        <topology evidence="1">Single-pass membrane protein</topology>
    </subcellularLocation>
</comment>
<evidence type="ECO:0000256" key="2">
    <source>
        <dbReference type="ARBA" id="ARBA00022692"/>
    </source>
</evidence>
<keyword evidence="7" id="KW-0732">Signal</keyword>
<feature type="compositionally biased region" description="Low complexity" evidence="5">
    <location>
        <begin position="100"/>
        <end position="135"/>
    </location>
</feature>
<keyword evidence="3 6" id="KW-1133">Transmembrane helix</keyword>
<evidence type="ECO:0000256" key="1">
    <source>
        <dbReference type="ARBA" id="ARBA00004167"/>
    </source>
</evidence>
<evidence type="ECO:0000256" key="3">
    <source>
        <dbReference type="ARBA" id="ARBA00022989"/>
    </source>
</evidence>
<evidence type="ECO:0000256" key="4">
    <source>
        <dbReference type="ARBA" id="ARBA00023136"/>
    </source>
</evidence>
<evidence type="ECO:0000256" key="7">
    <source>
        <dbReference type="SAM" id="SignalP"/>
    </source>
</evidence>
<proteinExistence type="predicted"/>
<evidence type="ECO:0000256" key="6">
    <source>
        <dbReference type="SAM" id="Phobius"/>
    </source>
</evidence>
<feature type="region of interest" description="Disordered" evidence="5">
    <location>
        <begin position="211"/>
        <end position="245"/>
    </location>
</feature>
<keyword evidence="4 6" id="KW-0472">Membrane</keyword>
<dbReference type="Proteomes" id="UP000053611">
    <property type="component" value="Unassembled WGS sequence"/>
</dbReference>
<organism evidence="8 9">
    <name type="scientific">Cutaneotrichosporon oleaginosum</name>
    <dbReference type="NCBI Taxonomy" id="879819"/>
    <lineage>
        <taxon>Eukaryota</taxon>
        <taxon>Fungi</taxon>
        <taxon>Dikarya</taxon>
        <taxon>Basidiomycota</taxon>
        <taxon>Agaricomycotina</taxon>
        <taxon>Tremellomycetes</taxon>
        <taxon>Trichosporonales</taxon>
        <taxon>Trichosporonaceae</taxon>
        <taxon>Cutaneotrichosporon</taxon>
    </lineage>
</organism>
<dbReference type="RefSeq" id="XP_018277415.1">
    <property type="nucleotide sequence ID" value="XM_018426828.1"/>
</dbReference>
<dbReference type="PANTHER" id="PTHR15549">
    <property type="entry name" value="PAIRED IMMUNOGLOBULIN-LIKE TYPE 2 RECEPTOR"/>
    <property type="match status" value="1"/>
</dbReference>
<reference evidence="8 9" key="1">
    <citation type="submission" date="2015-03" db="EMBL/GenBank/DDBJ databases">
        <title>Genomics and transcriptomics of the oil-accumulating basidiomycete yeast T. oleaginosus allow insights into substrate utilization and the diverse evolutionary trajectories of mating systems in fungi.</title>
        <authorList>
            <consortium name="DOE Joint Genome Institute"/>
            <person name="Kourist R."/>
            <person name="Kracht O."/>
            <person name="Bracharz F."/>
            <person name="Lipzen A."/>
            <person name="Nolan M."/>
            <person name="Ohm R."/>
            <person name="Grigoriev I."/>
            <person name="Sun S."/>
            <person name="Heitman J."/>
            <person name="Bruck T."/>
            <person name="Nowrousian M."/>
        </authorList>
    </citation>
    <scope>NUCLEOTIDE SEQUENCE [LARGE SCALE GENOMIC DNA]</scope>
    <source>
        <strain evidence="8 9">IBC0246</strain>
    </source>
</reference>
<evidence type="ECO:0000313" key="8">
    <source>
        <dbReference type="EMBL" id="KLT40924.1"/>
    </source>
</evidence>
<feature type="region of interest" description="Disordered" evidence="5">
    <location>
        <begin position="100"/>
        <end position="138"/>
    </location>
</feature>
<protein>
    <recommendedName>
        <fullName evidence="10">Mid2 domain-containing protein</fullName>
    </recommendedName>
</protein>
<dbReference type="GO" id="GO:0071944">
    <property type="term" value="C:cell periphery"/>
    <property type="evidence" value="ECO:0007669"/>
    <property type="project" value="UniProtKB-ARBA"/>
</dbReference>
<dbReference type="PANTHER" id="PTHR15549:SF6">
    <property type="entry name" value="MID2 DOMAIN-CONTAINING PROTEIN"/>
    <property type="match status" value="1"/>
</dbReference>